<gene>
    <name evidence="1" type="ORF">J2W84_004551</name>
</gene>
<sequence>MIVQDFSMNNQMPFHRIIFLAVGESERQGQAISQFE</sequence>
<reference evidence="1 2" key="1">
    <citation type="submission" date="2023-07" db="EMBL/GenBank/DDBJ databases">
        <title>Sorghum-associated microbial communities from plants grown in Nebraska, USA.</title>
        <authorList>
            <person name="Schachtman D."/>
        </authorList>
    </citation>
    <scope>NUCLEOTIDE SEQUENCE [LARGE SCALE GENOMIC DNA]</scope>
    <source>
        <strain evidence="1 2">BE57</strain>
    </source>
</reference>
<name>A0ABU1R2P3_9BACT</name>
<dbReference type="EMBL" id="JAVDTI010000005">
    <property type="protein sequence ID" value="MDR6807497.1"/>
    <property type="molecule type" value="Genomic_DNA"/>
</dbReference>
<evidence type="ECO:0000313" key="1">
    <source>
        <dbReference type="EMBL" id="MDR6807497.1"/>
    </source>
</evidence>
<protein>
    <submittedName>
        <fullName evidence="1">Uncharacterized protein</fullName>
    </submittedName>
</protein>
<organism evidence="1 2">
    <name type="scientific">Dyadobacter fermentans</name>
    <dbReference type="NCBI Taxonomy" id="94254"/>
    <lineage>
        <taxon>Bacteria</taxon>
        <taxon>Pseudomonadati</taxon>
        <taxon>Bacteroidota</taxon>
        <taxon>Cytophagia</taxon>
        <taxon>Cytophagales</taxon>
        <taxon>Spirosomataceae</taxon>
        <taxon>Dyadobacter</taxon>
    </lineage>
</organism>
<keyword evidence="2" id="KW-1185">Reference proteome</keyword>
<dbReference type="Proteomes" id="UP001264980">
    <property type="component" value="Unassembled WGS sequence"/>
</dbReference>
<accession>A0ABU1R2P3</accession>
<evidence type="ECO:0000313" key="2">
    <source>
        <dbReference type="Proteomes" id="UP001264980"/>
    </source>
</evidence>
<comment type="caution">
    <text evidence="1">The sequence shown here is derived from an EMBL/GenBank/DDBJ whole genome shotgun (WGS) entry which is preliminary data.</text>
</comment>
<proteinExistence type="predicted"/>